<reference evidence="3 4" key="1">
    <citation type="journal article" date="2019" name="Nat. Ecol. Evol.">
        <title>Megaphylogeny resolves global patterns of mushroom evolution.</title>
        <authorList>
            <person name="Varga T."/>
            <person name="Krizsan K."/>
            <person name="Foldi C."/>
            <person name="Dima B."/>
            <person name="Sanchez-Garcia M."/>
            <person name="Sanchez-Ramirez S."/>
            <person name="Szollosi G.J."/>
            <person name="Szarkandi J.G."/>
            <person name="Papp V."/>
            <person name="Albert L."/>
            <person name="Andreopoulos W."/>
            <person name="Angelini C."/>
            <person name="Antonin V."/>
            <person name="Barry K.W."/>
            <person name="Bougher N.L."/>
            <person name="Buchanan P."/>
            <person name="Buyck B."/>
            <person name="Bense V."/>
            <person name="Catcheside P."/>
            <person name="Chovatia M."/>
            <person name="Cooper J."/>
            <person name="Damon W."/>
            <person name="Desjardin D."/>
            <person name="Finy P."/>
            <person name="Geml J."/>
            <person name="Haridas S."/>
            <person name="Hughes K."/>
            <person name="Justo A."/>
            <person name="Karasinski D."/>
            <person name="Kautmanova I."/>
            <person name="Kiss B."/>
            <person name="Kocsube S."/>
            <person name="Kotiranta H."/>
            <person name="LaButti K.M."/>
            <person name="Lechner B.E."/>
            <person name="Liimatainen K."/>
            <person name="Lipzen A."/>
            <person name="Lukacs Z."/>
            <person name="Mihaltcheva S."/>
            <person name="Morgado L.N."/>
            <person name="Niskanen T."/>
            <person name="Noordeloos M.E."/>
            <person name="Ohm R.A."/>
            <person name="Ortiz-Santana B."/>
            <person name="Ovrebo C."/>
            <person name="Racz N."/>
            <person name="Riley R."/>
            <person name="Savchenko A."/>
            <person name="Shiryaev A."/>
            <person name="Soop K."/>
            <person name="Spirin V."/>
            <person name="Szebenyi C."/>
            <person name="Tomsovsky M."/>
            <person name="Tulloss R.E."/>
            <person name="Uehling J."/>
            <person name="Grigoriev I.V."/>
            <person name="Vagvolgyi C."/>
            <person name="Papp T."/>
            <person name="Martin F.M."/>
            <person name="Miettinen O."/>
            <person name="Hibbett D.S."/>
            <person name="Nagy L.G."/>
        </authorList>
    </citation>
    <scope>NUCLEOTIDE SEQUENCE [LARGE SCALE GENOMIC DNA]</scope>
    <source>
        <strain evidence="3 4">CBS 962.96</strain>
    </source>
</reference>
<feature type="domain" description="Tautomerase cis-CaaD-like" evidence="2">
    <location>
        <begin position="1"/>
        <end position="134"/>
    </location>
</feature>
<protein>
    <recommendedName>
        <fullName evidence="2">Tautomerase cis-CaaD-like domain-containing protein</fullName>
    </recommendedName>
</protein>
<feature type="region of interest" description="Disordered" evidence="1">
    <location>
        <begin position="121"/>
        <end position="140"/>
    </location>
</feature>
<dbReference type="OrthoDB" id="2129288at2759"/>
<dbReference type="SUPFAM" id="SSF55331">
    <property type="entry name" value="Tautomerase/MIF"/>
    <property type="match status" value="1"/>
</dbReference>
<dbReference type="Proteomes" id="UP000297245">
    <property type="component" value="Unassembled WGS sequence"/>
</dbReference>
<accession>A0A4S8KWD8</accession>
<evidence type="ECO:0000313" key="3">
    <source>
        <dbReference type="EMBL" id="THU80266.1"/>
    </source>
</evidence>
<evidence type="ECO:0000313" key="4">
    <source>
        <dbReference type="Proteomes" id="UP000297245"/>
    </source>
</evidence>
<dbReference type="Pfam" id="PF14832">
    <property type="entry name" value="Tautomerase_3"/>
    <property type="match status" value="1"/>
</dbReference>
<organism evidence="3 4">
    <name type="scientific">Dendrothele bispora (strain CBS 962.96)</name>
    <dbReference type="NCBI Taxonomy" id="1314807"/>
    <lineage>
        <taxon>Eukaryota</taxon>
        <taxon>Fungi</taxon>
        <taxon>Dikarya</taxon>
        <taxon>Basidiomycota</taxon>
        <taxon>Agaricomycotina</taxon>
        <taxon>Agaricomycetes</taxon>
        <taxon>Agaricomycetidae</taxon>
        <taxon>Agaricales</taxon>
        <taxon>Agaricales incertae sedis</taxon>
        <taxon>Dendrothele</taxon>
    </lineage>
</organism>
<dbReference type="InterPro" id="IPR014347">
    <property type="entry name" value="Tautomerase/MIF_sf"/>
</dbReference>
<name>A0A4S8KWD8_DENBC</name>
<sequence length="140" mass="16725">MPFHRIYCSSKLYTSEEKQAMAKAILECYKRVPAFYVVVSFIDIEKDNFFVGGEIRDRFLRITVDHLARIMSSDEEKREWMEKYEKCIEPWTKDKGIDWEVTISNQDPVFWNQNGYQPPPMGSEPFEIWKKNNKPSPYKL</sequence>
<dbReference type="Gene3D" id="3.30.429.10">
    <property type="entry name" value="Macrophage Migration Inhibitory Factor"/>
    <property type="match status" value="1"/>
</dbReference>
<dbReference type="InterPro" id="IPR028116">
    <property type="entry name" value="Cis-CaaD-like"/>
</dbReference>
<proteinExistence type="predicted"/>
<evidence type="ECO:0000256" key="1">
    <source>
        <dbReference type="SAM" id="MobiDB-lite"/>
    </source>
</evidence>
<evidence type="ECO:0000259" key="2">
    <source>
        <dbReference type="Pfam" id="PF14832"/>
    </source>
</evidence>
<gene>
    <name evidence="3" type="ORF">K435DRAFT_736340</name>
</gene>
<dbReference type="EMBL" id="ML179922">
    <property type="protein sequence ID" value="THU80266.1"/>
    <property type="molecule type" value="Genomic_DNA"/>
</dbReference>
<dbReference type="AlphaFoldDB" id="A0A4S8KWD8"/>
<keyword evidence="4" id="KW-1185">Reference proteome</keyword>